<protein>
    <recommendedName>
        <fullName evidence="12">Chemotaxis protein</fullName>
    </recommendedName>
</protein>
<sequence length="561" mass="59265">MSHLKISTIGMIISVFLALSAVAIVASSLATSNQVGQAGGAWQAFEAGPSRKSAYLSAVNKALGFGGMLHQYKDYLLGKDRQQIVQFNVKIREIRVALDAYEAVGVNPTEQKALLDILGVIKAYGAAMDKTEQMVKNSFQADEIARAIIIDDSPAIHGMDTLVAEIDKSRTTSARVVNSAVSQASFLAETSSIVVGIVLLALLAAMVWFTRWRLGAPLKLLSETMCQLAKGDTGVDVPAHGRRDEIGEMARTVQVFKDSMIHNEKMADEQHTETQQKEQRRLALEAVAQTFENNISNVLVELSKMSTSLEDTSSSMSTIVNDASSKASTITLSAQQASSNVQTVASAAEQLSSSISEIAHQVSQSTEIASTAVIEVSHANDKVMGLANAARKIGEVVALITDIADQTNLLALNATIEAARAGDAGKGFAVVASEVKNLANQTTKATEEITTQITGIQSATDEAVHAIESIGGTINTINEFTSAIAAAVEEQGAATQEIARNVELAAERTTTVTSDISDVNASVTETGHAAKQVQQAVHALGGQSNELKNVVQGFLNDVKAA</sequence>
<dbReference type="RefSeq" id="WP_069957031.1">
    <property type="nucleotide sequence ID" value="NZ_MCGG01000011.1"/>
</dbReference>
<proteinExistence type="inferred from homology"/>
<keyword evidence="6" id="KW-1133">Transmembrane helix</keyword>
<evidence type="ECO:0000256" key="4">
    <source>
        <dbReference type="ARBA" id="ARBA00029447"/>
    </source>
</evidence>
<feature type="domain" description="T-SNARE coiled-coil homology" evidence="8">
    <location>
        <begin position="457"/>
        <end position="519"/>
    </location>
</feature>
<dbReference type="Pfam" id="PF00015">
    <property type="entry name" value="MCPsignal"/>
    <property type="match status" value="1"/>
</dbReference>
<dbReference type="EMBL" id="MCGG01000011">
    <property type="protein sequence ID" value="OEJ68673.1"/>
    <property type="molecule type" value="Genomic_DNA"/>
</dbReference>
<evidence type="ECO:0000256" key="1">
    <source>
        <dbReference type="ARBA" id="ARBA00004429"/>
    </source>
</evidence>
<comment type="subcellular location">
    <subcellularLocation>
        <location evidence="1">Cell inner membrane</location>
        <topology evidence="1">Multi-pass membrane protein</topology>
    </subcellularLocation>
</comment>
<evidence type="ECO:0000313" key="11">
    <source>
        <dbReference type="Proteomes" id="UP000095347"/>
    </source>
</evidence>
<dbReference type="GO" id="GO:0004888">
    <property type="term" value="F:transmembrane signaling receptor activity"/>
    <property type="evidence" value="ECO:0007669"/>
    <property type="project" value="InterPro"/>
</dbReference>
<dbReference type="PANTHER" id="PTHR32089:SF112">
    <property type="entry name" value="LYSOZYME-LIKE PROTEIN-RELATED"/>
    <property type="match status" value="1"/>
</dbReference>
<feature type="transmembrane region" description="Helical" evidence="6">
    <location>
        <begin position="186"/>
        <end position="209"/>
    </location>
</feature>
<evidence type="ECO:0000259" key="7">
    <source>
        <dbReference type="PROSITE" id="PS50111"/>
    </source>
</evidence>
<evidence type="ECO:0000313" key="10">
    <source>
        <dbReference type="EMBL" id="OEJ68673.1"/>
    </source>
</evidence>
<gene>
    <name evidence="10" type="ORF">BEN30_05515</name>
</gene>
<dbReference type="AlphaFoldDB" id="A0A1E5QB23"/>
<dbReference type="Gene3D" id="1.10.287.950">
    <property type="entry name" value="Methyl-accepting chemotaxis protein"/>
    <property type="match status" value="1"/>
</dbReference>
<keyword evidence="2" id="KW-0997">Cell inner membrane</keyword>
<name>A0A1E5QB23_9PROT</name>
<dbReference type="PRINTS" id="PR00260">
    <property type="entry name" value="CHEMTRNSDUCR"/>
</dbReference>
<organism evidence="10 11">
    <name type="scientific">Magnetovibrio blakemorei</name>
    <dbReference type="NCBI Taxonomy" id="28181"/>
    <lineage>
        <taxon>Bacteria</taxon>
        <taxon>Pseudomonadati</taxon>
        <taxon>Pseudomonadota</taxon>
        <taxon>Alphaproteobacteria</taxon>
        <taxon>Rhodospirillales</taxon>
        <taxon>Magnetovibrionaceae</taxon>
        <taxon>Magnetovibrio</taxon>
    </lineage>
</organism>
<feature type="domain" description="Methyl-accepting transducer" evidence="7">
    <location>
        <begin position="305"/>
        <end position="541"/>
    </location>
</feature>
<dbReference type="PROSITE" id="PS50111">
    <property type="entry name" value="CHEMOTAXIS_TRANSDUC_2"/>
    <property type="match status" value="1"/>
</dbReference>
<keyword evidence="2" id="KW-1003">Cell membrane</keyword>
<keyword evidence="6" id="KW-0812">Transmembrane</keyword>
<keyword evidence="3 5" id="KW-0807">Transducer</keyword>
<reference evidence="11" key="1">
    <citation type="submission" date="2016-07" db="EMBL/GenBank/DDBJ databases">
        <authorList>
            <person name="Florea S."/>
            <person name="Webb J.S."/>
            <person name="Jaromczyk J."/>
            <person name="Schardl C.L."/>
        </authorList>
    </citation>
    <scope>NUCLEOTIDE SEQUENCE [LARGE SCALE GENOMIC DNA]</scope>
    <source>
        <strain evidence="11">MV-1</strain>
    </source>
</reference>
<evidence type="ECO:0000256" key="6">
    <source>
        <dbReference type="SAM" id="Phobius"/>
    </source>
</evidence>
<dbReference type="GO" id="GO:0007165">
    <property type="term" value="P:signal transduction"/>
    <property type="evidence" value="ECO:0007669"/>
    <property type="project" value="UniProtKB-KW"/>
</dbReference>
<evidence type="ECO:0000256" key="3">
    <source>
        <dbReference type="ARBA" id="ARBA00023224"/>
    </source>
</evidence>
<keyword evidence="11" id="KW-1185">Reference proteome</keyword>
<comment type="caution">
    <text evidence="10">The sequence shown here is derived from an EMBL/GenBank/DDBJ whole genome shotgun (WGS) entry which is preliminary data.</text>
</comment>
<dbReference type="Gene3D" id="6.10.340.10">
    <property type="match status" value="1"/>
</dbReference>
<dbReference type="SUPFAM" id="SSF58104">
    <property type="entry name" value="Methyl-accepting chemotaxis protein (MCP) signaling domain"/>
    <property type="match status" value="1"/>
</dbReference>
<dbReference type="SMART" id="SM00304">
    <property type="entry name" value="HAMP"/>
    <property type="match status" value="1"/>
</dbReference>
<dbReference type="OrthoDB" id="3378718at2"/>
<evidence type="ECO:0000256" key="5">
    <source>
        <dbReference type="PROSITE-ProRule" id="PRU00284"/>
    </source>
</evidence>
<dbReference type="PANTHER" id="PTHR32089">
    <property type="entry name" value="METHYL-ACCEPTING CHEMOTAXIS PROTEIN MCPB"/>
    <property type="match status" value="1"/>
</dbReference>
<dbReference type="CDD" id="cd06225">
    <property type="entry name" value="HAMP"/>
    <property type="match status" value="1"/>
</dbReference>
<dbReference type="InterPro" id="IPR003660">
    <property type="entry name" value="HAMP_dom"/>
</dbReference>
<dbReference type="GO" id="GO:0005886">
    <property type="term" value="C:plasma membrane"/>
    <property type="evidence" value="ECO:0007669"/>
    <property type="project" value="UniProtKB-SubCell"/>
</dbReference>
<dbReference type="STRING" id="28181.BEN30_05515"/>
<evidence type="ECO:0000259" key="9">
    <source>
        <dbReference type="PROSITE" id="PS50885"/>
    </source>
</evidence>
<dbReference type="InterPro" id="IPR004089">
    <property type="entry name" value="MCPsignal_dom"/>
</dbReference>
<evidence type="ECO:0000259" key="8">
    <source>
        <dbReference type="PROSITE" id="PS50192"/>
    </source>
</evidence>
<dbReference type="PROSITE" id="PS50885">
    <property type="entry name" value="HAMP"/>
    <property type="match status" value="1"/>
</dbReference>
<dbReference type="Pfam" id="PF00672">
    <property type="entry name" value="HAMP"/>
    <property type="match status" value="1"/>
</dbReference>
<accession>A0A1E5QB23</accession>
<dbReference type="GO" id="GO:0006935">
    <property type="term" value="P:chemotaxis"/>
    <property type="evidence" value="ECO:0007669"/>
    <property type="project" value="InterPro"/>
</dbReference>
<keyword evidence="6" id="KW-0472">Membrane</keyword>
<dbReference type="SMART" id="SM00283">
    <property type="entry name" value="MA"/>
    <property type="match status" value="1"/>
</dbReference>
<dbReference type="Proteomes" id="UP000095347">
    <property type="component" value="Unassembled WGS sequence"/>
</dbReference>
<dbReference type="InterPro" id="IPR000727">
    <property type="entry name" value="T_SNARE_dom"/>
</dbReference>
<dbReference type="PROSITE" id="PS50192">
    <property type="entry name" value="T_SNARE"/>
    <property type="match status" value="1"/>
</dbReference>
<evidence type="ECO:0000256" key="2">
    <source>
        <dbReference type="ARBA" id="ARBA00022519"/>
    </source>
</evidence>
<comment type="similarity">
    <text evidence="4">Belongs to the methyl-accepting chemotaxis (MCP) protein family.</text>
</comment>
<feature type="domain" description="HAMP" evidence="9">
    <location>
        <begin position="212"/>
        <end position="265"/>
    </location>
</feature>
<evidence type="ECO:0008006" key="12">
    <source>
        <dbReference type="Google" id="ProtNLM"/>
    </source>
</evidence>
<dbReference type="InterPro" id="IPR004090">
    <property type="entry name" value="Chemotax_Me-accpt_rcpt"/>
</dbReference>